<dbReference type="InterPro" id="IPR002049">
    <property type="entry name" value="LE_dom"/>
</dbReference>
<comment type="caution">
    <text evidence="10">Lacks conserved residue(s) required for the propagation of feature annotation.</text>
</comment>
<dbReference type="Pfam" id="PF00054">
    <property type="entry name" value="Laminin_G_1"/>
    <property type="match status" value="1"/>
</dbReference>
<feature type="disulfide bond" evidence="10">
    <location>
        <begin position="408"/>
        <end position="417"/>
    </location>
</feature>
<gene>
    <name evidence="17" type="ORF">PLOB_00011203</name>
</gene>
<dbReference type="PROSITE" id="PS01248">
    <property type="entry name" value="EGF_LAM_1"/>
    <property type="match status" value="2"/>
</dbReference>
<dbReference type="PROSITE" id="PS51115">
    <property type="entry name" value="LAMININ_IVA"/>
    <property type="match status" value="1"/>
</dbReference>
<feature type="coiled-coil region" evidence="11">
    <location>
        <begin position="1076"/>
        <end position="1103"/>
    </location>
</feature>
<keyword evidence="2" id="KW-0964">Secreted</keyword>
<evidence type="ECO:0000256" key="10">
    <source>
        <dbReference type="PROSITE-ProRule" id="PRU00460"/>
    </source>
</evidence>
<dbReference type="Gene3D" id="2.10.25.10">
    <property type="entry name" value="Laminin"/>
    <property type="match status" value="5"/>
</dbReference>
<feature type="compositionally biased region" description="Low complexity" evidence="12">
    <location>
        <begin position="1877"/>
        <end position="1898"/>
    </location>
</feature>
<dbReference type="PROSITE" id="PS50025">
    <property type="entry name" value="LAM_G_DOMAIN"/>
    <property type="match status" value="5"/>
</dbReference>
<feature type="disulfide bond" evidence="10">
    <location>
        <begin position="458"/>
        <end position="467"/>
    </location>
</feature>
<dbReference type="PANTHER" id="PTHR15036">
    <property type="entry name" value="PIKACHURIN-LIKE PROTEIN"/>
    <property type="match status" value="1"/>
</dbReference>
<feature type="compositionally biased region" description="Pro residues" evidence="12">
    <location>
        <begin position="1847"/>
        <end position="1876"/>
    </location>
</feature>
<feature type="signal peptide" evidence="13">
    <location>
        <begin position="1"/>
        <end position="22"/>
    </location>
</feature>
<keyword evidence="5" id="KW-0677">Repeat</keyword>
<sequence length="2284" mass="249159">MQGELMRESVMVLLGSVSVSLGWLDSGVINVQQDISILMQTTPNGCTECWCNGLSDTCFSSNKFWSKVVNMSDWTLENTPASVQKLGNTNLYASISSQRNDKGKPVYWVAPKDYLGKKITSYGGKLTYTLGYEIPQGGSLPVLTTKPDIVIEGKNKKVLQYKKQLELSPGVTSSIEAQFLENLWEDASGSNVTRDDFMSVLLDIKSLKLRATYSTEVAEATLNDVVMNVAVDGPVEGVTRARSVEICNCPERATGSSCELCGKGYTRGADNSSCIPCNCFGHSSECHDETGECISCQHNTTGRNCEVCEPGFFGDATGGSPLDCRICECPLGTTSNSFASSCSLDPLNQLLCSCREGYTGRTCERCADGFYGDPTQPGDYCKRCTCSGNLDSSVNGSCDTLTGQCLKCSNAATGDDCDRCLTGYYGDAVVAKNCARCACSDCGTVTAVCNHTSGFCQCKPNVIGDHCDSCKANTWNFDSCLGCEDCDCSPASLSESCDVKTGQCQCPEGVTGRRCDRCKAGYFNYSDVGCTPCNCEKGQGSENLYGFCDVNTGQCCKEGGNCTICPLNYILTPEGCEYCGECVGRLLKTATALDRNLTLALKLVEQGSAGIIAQGRFSDINETLQSLIPPTNQYNETMEVVSKIVGISSVNESDAVQGSLIDRTQRYEMTTEEVENEVKEVAVKATKALSNATYTKEEALALEKEIRDAVNRTRDIVNFAKEIAATLKSDKANQTRLLERAEEILTELNFTTTNETLVKEQELAMSSLSQAKTLLNNTLRLWNDLNQANRTLDELLGMFGAILDKTGGVLENASLAMDTNKKSRDYDSETPLTEAMTKKEDVDSSLMDLQDEIDSASSKLINASNNFQSFNESFAQLDDLIDQVNKRIANLSQALDELTPSVNMANNYSEQLRKQADDLEDLLKDIDFARKAVNASKRYSDIVDALNESLAIAQEAEEIAMDARDKAQNVSGQAVKSQNTSSILKETASKTEDKVDNELSKLLDYIKKRLELIRAKIRNVSNDLAGVQGNFQEFDDMAGRIGNRGSELKDNATESKNSADTSRKTAEEIEEKLTGLSDLKKSVAETNNNITDTEEEVRNALNMTKSIKGKVKIVETRYERIIEELDVEVKRRLDDIEGMLSLANTLLRSTSLVMRFDGNTTNEPEAPPAILKETRNLNIQLYTKPEKPDGLLLYMGSVDDASNNRQKRQSDNCESDFIAVELEAKQPRLKICTSGSFRTLTDGEKRIDTSGNLWYKVEAGITGDYAKLSMRYYDEGQQVVAVTISRPLIMNNPKITFNDESKLIVGGVSTMMKLPPKVTTTNYTGCVDGLEINNHIVGSWNSNFSQTAQTGNADSDETKTNDKHCPSRDGVTQFAATKEDTTSQRRTFFGTGYLKSGSYLATTDPMGTVDFKFTTTSSNGLLVIAVDEENPSLFQAMELSNGYFIFKYNMKHGYKEVRSANQYDTGEEVKVQKLKSDGGRGLRYTLTIRSEKNTEELAKNTYYYPVERRFSYVNPKYIYWAGVENRTTIPQNVTSSFYKGCLSDMILSTGSIAVEPSPGSIFGCHVKPAWNVTFLSNSSFLQKNPIKKNRRGFDIGLSFQVPPTTQNGLLLLESAAGDEAYAFVLGLIDGKVVLEVKTDGEPLTLQTDITYNDGKWHNVYLVKDGASMRLNVDDEEKSGQPGQYIPRAEMMYLGGIPASFELNQPDGFNPDILSSLKGGSIQYLTSKGEVFNFAENVKRESVTFDGDDYSEPIPTDLFILKSTTTPPPVGNLGSSTTSPAPSTPSETTKPPSTTEESTTLPPTTTSEPVTTSAPTTTSEPTTTPPPTTTSEATTTLPPTTTSEPTTTHPPPTTTPEPTTTPPPTTTPEPTTTPPPTTTSEPTTTPVPTTTSEPMTTPLPTCPMPDDPAELEDVLGFGLDLNSHALYRIERKKTLFKLISSKTELKFSFRASNPDGIMLYTANEPSQTDFIECHLEGSKVACSFNAGGGTLKLITPDATYSDGKWHTVWLSRQKVDGTLYVDGIAVDSGKASGSPTYINSLERFFLGGVPEDFDAKRVPAGSKNSFPGCITNVTVDDKKIDTPVTNLYKAQNCYRDSPESGVSFKNGGGYLKVADKYSVGQQQEISLEIKPTSHTGLLLSSWNAKGDYIVLEMSNGNIIFRAENGGGQLVAQHSVNDPLQFCDGEWHKIQVWKRNNVVKIQVDENPSYESEPLGAQTSADIYDPLYVGGLPPVGETAKGVTVTEGYTGCVRNLISKKPGGDPQTLYLANPLMMGGNLYLGGCPYK</sequence>
<keyword evidence="4 13" id="KW-0732">Signal</keyword>
<dbReference type="SMART" id="SM00282">
    <property type="entry name" value="LamG"/>
    <property type="match status" value="5"/>
</dbReference>
<feature type="domain" description="Laminin IV type A" evidence="16">
    <location>
        <begin position="69"/>
        <end position="246"/>
    </location>
</feature>
<feature type="domain" description="Laminin EGF-like" evidence="15">
    <location>
        <begin position="277"/>
        <end position="326"/>
    </location>
</feature>
<dbReference type="Pfam" id="PF02210">
    <property type="entry name" value="Laminin_G_2"/>
    <property type="match status" value="4"/>
</dbReference>
<feature type="region of interest" description="Disordered" evidence="12">
    <location>
        <begin position="1042"/>
        <end position="1068"/>
    </location>
</feature>
<proteinExistence type="predicted"/>
<dbReference type="InterPro" id="IPR013320">
    <property type="entry name" value="ConA-like_dom_sf"/>
</dbReference>
<keyword evidence="3" id="KW-0272">Extracellular matrix</keyword>
<dbReference type="PANTHER" id="PTHR15036:SF67">
    <property type="entry name" value="LAMININ SUBUNIT ALPHA-LIKE PROTEIN"/>
    <property type="match status" value="1"/>
</dbReference>
<evidence type="ECO:0000259" key="16">
    <source>
        <dbReference type="PROSITE" id="PS51115"/>
    </source>
</evidence>
<evidence type="ECO:0000256" key="13">
    <source>
        <dbReference type="SAM" id="SignalP"/>
    </source>
</evidence>
<feature type="disulfide bond" evidence="10">
    <location>
        <begin position="437"/>
        <end position="449"/>
    </location>
</feature>
<dbReference type="InterPro" id="IPR000742">
    <property type="entry name" value="EGF"/>
</dbReference>
<dbReference type="SMART" id="SM00181">
    <property type="entry name" value="EGF"/>
    <property type="match status" value="5"/>
</dbReference>
<evidence type="ECO:0000259" key="14">
    <source>
        <dbReference type="PROSITE" id="PS50025"/>
    </source>
</evidence>
<keyword evidence="18" id="KW-1185">Reference proteome</keyword>
<dbReference type="Proteomes" id="UP001159405">
    <property type="component" value="Unassembled WGS sequence"/>
</dbReference>
<feature type="region of interest" description="Disordered" evidence="12">
    <location>
        <begin position="970"/>
        <end position="991"/>
    </location>
</feature>
<dbReference type="InterPro" id="IPR000034">
    <property type="entry name" value="Laminin_IV"/>
</dbReference>
<evidence type="ECO:0000256" key="1">
    <source>
        <dbReference type="ARBA" id="ARBA00004302"/>
    </source>
</evidence>
<keyword evidence="8" id="KW-0325">Glycoprotein</keyword>
<feature type="region of interest" description="Disordered" evidence="12">
    <location>
        <begin position="1759"/>
        <end position="1904"/>
    </location>
</feature>
<keyword evidence="9 10" id="KW-0424">Laminin EGF-like domain</keyword>
<feature type="compositionally biased region" description="Low complexity" evidence="12">
    <location>
        <begin position="1774"/>
        <end position="1821"/>
    </location>
</feature>
<dbReference type="Gene3D" id="2.60.120.200">
    <property type="match status" value="5"/>
</dbReference>
<evidence type="ECO:0000256" key="4">
    <source>
        <dbReference type="ARBA" id="ARBA00022729"/>
    </source>
</evidence>
<evidence type="ECO:0000256" key="12">
    <source>
        <dbReference type="SAM" id="MobiDB-lite"/>
    </source>
</evidence>
<dbReference type="InterPro" id="IPR001791">
    <property type="entry name" value="Laminin_G"/>
</dbReference>
<dbReference type="SUPFAM" id="SSF57997">
    <property type="entry name" value="Tropomyosin"/>
    <property type="match status" value="1"/>
</dbReference>
<feature type="compositionally biased region" description="Basic and acidic residues" evidence="12">
    <location>
        <begin position="1356"/>
        <end position="1367"/>
    </location>
</feature>
<feature type="compositionally biased region" description="Low complexity" evidence="12">
    <location>
        <begin position="1828"/>
        <end position="1846"/>
    </location>
</feature>
<organism evidence="17 18">
    <name type="scientific">Porites lobata</name>
    <dbReference type="NCBI Taxonomy" id="104759"/>
    <lineage>
        <taxon>Eukaryota</taxon>
        <taxon>Metazoa</taxon>
        <taxon>Cnidaria</taxon>
        <taxon>Anthozoa</taxon>
        <taxon>Hexacorallia</taxon>
        <taxon>Scleractinia</taxon>
        <taxon>Fungiina</taxon>
        <taxon>Poritidae</taxon>
        <taxon>Porites</taxon>
    </lineage>
</organism>
<comment type="subcellular location">
    <subcellularLocation>
        <location evidence="1">Secreted</location>
        <location evidence="1">Extracellular space</location>
        <location evidence="1">Extracellular matrix</location>
        <location evidence="1">Basement membrane</location>
    </subcellularLocation>
</comment>
<feature type="domain" description="Laminin EGF-like" evidence="15">
    <location>
        <begin position="327"/>
        <end position="383"/>
    </location>
</feature>
<dbReference type="Pfam" id="PF00053">
    <property type="entry name" value="EGF_laminin"/>
    <property type="match status" value="4"/>
</dbReference>
<dbReference type="Pfam" id="PF00052">
    <property type="entry name" value="Laminin_B"/>
    <property type="match status" value="1"/>
</dbReference>
<evidence type="ECO:0000256" key="3">
    <source>
        <dbReference type="ARBA" id="ARBA00022530"/>
    </source>
</evidence>
<dbReference type="SUPFAM" id="SSF57196">
    <property type="entry name" value="EGF/Laminin"/>
    <property type="match status" value="4"/>
</dbReference>
<evidence type="ECO:0000256" key="7">
    <source>
        <dbReference type="ARBA" id="ARBA00023157"/>
    </source>
</evidence>
<reference evidence="17 18" key="1">
    <citation type="submission" date="2022-05" db="EMBL/GenBank/DDBJ databases">
        <authorList>
            <consortium name="Genoscope - CEA"/>
            <person name="William W."/>
        </authorList>
    </citation>
    <scope>NUCLEOTIDE SEQUENCE [LARGE SCALE GENOMIC DNA]</scope>
</reference>
<evidence type="ECO:0000313" key="17">
    <source>
        <dbReference type="EMBL" id="CAH3103289.1"/>
    </source>
</evidence>
<feature type="disulfide bond" evidence="10">
    <location>
        <begin position="296"/>
        <end position="305"/>
    </location>
</feature>
<evidence type="ECO:0000256" key="11">
    <source>
        <dbReference type="SAM" id="Coils"/>
    </source>
</evidence>
<evidence type="ECO:0000256" key="8">
    <source>
        <dbReference type="ARBA" id="ARBA00023180"/>
    </source>
</evidence>
<feature type="region of interest" description="Disordered" evidence="12">
    <location>
        <begin position="1347"/>
        <end position="1368"/>
    </location>
</feature>
<dbReference type="PRINTS" id="PR00011">
    <property type="entry name" value="EGFLAMININ"/>
</dbReference>
<feature type="domain" description="Laminin EGF-like" evidence="15">
    <location>
        <begin position="384"/>
        <end position="436"/>
    </location>
</feature>
<dbReference type="SUPFAM" id="SSF49899">
    <property type="entry name" value="Concanavalin A-like lectins/glucanases"/>
    <property type="match status" value="5"/>
</dbReference>
<evidence type="ECO:0000259" key="15">
    <source>
        <dbReference type="PROSITE" id="PS50027"/>
    </source>
</evidence>
<evidence type="ECO:0000256" key="9">
    <source>
        <dbReference type="ARBA" id="ARBA00023292"/>
    </source>
</evidence>
<feature type="disulfide bond" evidence="10">
    <location>
        <begin position="420"/>
        <end position="434"/>
    </location>
</feature>
<comment type="caution">
    <text evidence="17">The sequence shown here is derived from an EMBL/GenBank/DDBJ whole genome shotgun (WGS) entry which is preliminary data.</text>
</comment>
<dbReference type="EMBL" id="CALNXK010000016">
    <property type="protein sequence ID" value="CAH3103289.1"/>
    <property type="molecule type" value="Genomic_DNA"/>
</dbReference>
<feature type="domain" description="Laminin G" evidence="14">
    <location>
        <begin position="1153"/>
        <end position="1365"/>
    </location>
</feature>
<feature type="disulfide bond" evidence="10">
    <location>
        <begin position="506"/>
        <end position="515"/>
    </location>
</feature>
<evidence type="ECO:0000256" key="2">
    <source>
        <dbReference type="ARBA" id="ARBA00022525"/>
    </source>
</evidence>
<feature type="domain" description="Laminin G" evidence="14">
    <location>
        <begin position="1383"/>
        <end position="1564"/>
    </location>
</feature>
<dbReference type="InterPro" id="IPR056863">
    <property type="entry name" value="LMN_ATRN_NET-like_EGF"/>
</dbReference>
<evidence type="ECO:0000256" key="6">
    <source>
        <dbReference type="ARBA" id="ARBA00022869"/>
    </source>
</evidence>
<dbReference type="Gene3D" id="1.20.120.330">
    <property type="entry name" value="Nucleotidyltransferases domain 2"/>
    <property type="match status" value="1"/>
</dbReference>
<keyword evidence="11" id="KW-0175">Coiled coil</keyword>
<keyword evidence="7 10" id="KW-1015">Disulfide bond</keyword>
<evidence type="ECO:0000313" key="18">
    <source>
        <dbReference type="Proteomes" id="UP001159405"/>
    </source>
</evidence>
<dbReference type="InterPro" id="IPR050372">
    <property type="entry name" value="Neurexin-related_CASP"/>
</dbReference>
<feature type="compositionally biased region" description="Polar residues" evidence="12">
    <location>
        <begin position="970"/>
        <end position="984"/>
    </location>
</feature>
<evidence type="ECO:0000256" key="5">
    <source>
        <dbReference type="ARBA" id="ARBA00022737"/>
    </source>
</evidence>
<feature type="domain" description="Laminin EGF-like" evidence="15">
    <location>
        <begin position="486"/>
        <end position="532"/>
    </location>
</feature>
<name>A0ABN8NBQ3_9CNID</name>
<protein>
    <submittedName>
        <fullName evidence="17">Uncharacterized protein</fullName>
    </submittedName>
</protein>
<feature type="domain" description="Laminin G" evidence="14">
    <location>
        <begin position="1913"/>
        <end position="2092"/>
    </location>
</feature>
<feature type="disulfide bond" evidence="10">
    <location>
        <begin position="439"/>
        <end position="456"/>
    </location>
</feature>
<feature type="domain" description="Laminin EGF-like" evidence="15">
    <location>
        <begin position="437"/>
        <end position="485"/>
    </location>
</feature>
<keyword evidence="6" id="KW-0084">Basement membrane</keyword>
<dbReference type="PROSITE" id="PS50027">
    <property type="entry name" value="EGF_LAM_2"/>
    <property type="match status" value="5"/>
</dbReference>
<accession>A0ABN8NBQ3</accession>
<feature type="domain" description="Laminin G" evidence="14">
    <location>
        <begin position="2099"/>
        <end position="2281"/>
    </location>
</feature>
<dbReference type="CDD" id="cd00110">
    <property type="entry name" value="LamG"/>
    <property type="match status" value="5"/>
</dbReference>
<dbReference type="CDD" id="cd00055">
    <property type="entry name" value="EGF_Lam"/>
    <property type="match status" value="6"/>
</dbReference>
<feature type="disulfide bond" evidence="10">
    <location>
        <begin position="354"/>
        <end position="363"/>
    </location>
</feature>
<feature type="domain" description="Laminin G" evidence="14">
    <location>
        <begin position="1570"/>
        <end position="1750"/>
    </location>
</feature>
<dbReference type="Pfam" id="PF24973">
    <property type="entry name" value="EGF_LMN_ATRN"/>
    <property type="match status" value="1"/>
</dbReference>
<dbReference type="SMART" id="SM00180">
    <property type="entry name" value="EGF_Lam"/>
    <property type="match status" value="5"/>
</dbReference>
<feature type="chain" id="PRO_5046454663" evidence="13">
    <location>
        <begin position="23"/>
        <end position="2284"/>
    </location>
</feature>
<dbReference type="SMART" id="SM00281">
    <property type="entry name" value="LamB"/>
    <property type="match status" value="1"/>
</dbReference>